<dbReference type="EMBL" id="SPHZ02000007">
    <property type="protein sequence ID" value="KAF0905284.1"/>
    <property type="molecule type" value="Genomic_DNA"/>
</dbReference>
<dbReference type="AlphaFoldDB" id="A0A6G1CZF6"/>
<evidence type="ECO:0008006" key="3">
    <source>
        <dbReference type="Google" id="ProtNLM"/>
    </source>
</evidence>
<dbReference type="PANTHER" id="PTHR31479:SF25">
    <property type="entry name" value="OS07G0527900 PROTEIN"/>
    <property type="match status" value="1"/>
</dbReference>
<keyword evidence="2" id="KW-1185">Reference proteome</keyword>
<evidence type="ECO:0000313" key="2">
    <source>
        <dbReference type="Proteomes" id="UP000479710"/>
    </source>
</evidence>
<dbReference type="InterPro" id="IPR029058">
    <property type="entry name" value="AB_hydrolase_fold"/>
</dbReference>
<organism evidence="1 2">
    <name type="scientific">Oryza meyeriana var. granulata</name>
    <dbReference type="NCBI Taxonomy" id="110450"/>
    <lineage>
        <taxon>Eukaryota</taxon>
        <taxon>Viridiplantae</taxon>
        <taxon>Streptophyta</taxon>
        <taxon>Embryophyta</taxon>
        <taxon>Tracheophyta</taxon>
        <taxon>Spermatophyta</taxon>
        <taxon>Magnoliopsida</taxon>
        <taxon>Liliopsida</taxon>
        <taxon>Poales</taxon>
        <taxon>Poaceae</taxon>
        <taxon>BOP clade</taxon>
        <taxon>Oryzoideae</taxon>
        <taxon>Oryzeae</taxon>
        <taxon>Oryzinae</taxon>
        <taxon>Oryza</taxon>
        <taxon>Oryza meyeriana</taxon>
    </lineage>
</organism>
<protein>
    <recommendedName>
        <fullName evidence="3">Fungal lipase-like domain-containing protein</fullName>
    </recommendedName>
</protein>
<sequence length="299" mass="34170">MENDCIKRRGHNHALAPPWWERFGFRLHKAIKYNSIIFGAVYEYEGPASVLHHPCGPPRYVAAFRGTMLRAPRSKLLRATSTNARCATTRLLYTTNGTSNVCLAGHSLGASQALDVGRFMMAEKGLNLPTFLFNPPPVSLAPAINLLRPTEKAKMDLCAMSYLLKAGLCKVLNLKPHKERMKKLFERLSPWAPELYVHEKDPICKGYIDYFEQRQQVQERFHRVAKSAMMLSYRDMICSSFGKEKERPHLLPSARLWKNTSMDGDAHALREWWKADGDFELEGQEIQLPMSTVHKDFCC</sequence>
<accession>A0A6G1CZF6</accession>
<dbReference type="PANTHER" id="PTHR31479">
    <property type="entry name" value="ALPHA/BETA-HYDROLASES SUPERFAMILY PROTEIN"/>
    <property type="match status" value="1"/>
</dbReference>
<proteinExistence type="predicted"/>
<evidence type="ECO:0000313" key="1">
    <source>
        <dbReference type="EMBL" id="KAF0905284.1"/>
    </source>
</evidence>
<name>A0A6G1CZF6_9ORYZ</name>
<dbReference type="OrthoDB" id="684997at2759"/>
<reference evidence="1 2" key="1">
    <citation type="submission" date="2019-11" db="EMBL/GenBank/DDBJ databases">
        <title>Whole genome sequence of Oryza granulata.</title>
        <authorList>
            <person name="Li W."/>
        </authorList>
    </citation>
    <scope>NUCLEOTIDE SEQUENCE [LARGE SCALE GENOMIC DNA]</scope>
    <source>
        <strain evidence="2">cv. Menghai</strain>
        <tissue evidence="1">Leaf</tissue>
    </source>
</reference>
<dbReference type="SUPFAM" id="SSF53474">
    <property type="entry name" value="alpha/beta-Hydrolases"/>
    <property type="match status" value="1"/>
</dbReference>
<dbReference type="Proteomes" id="UP000479710">
    <property type="component" value="Unassembled WGS sequence"/>
</dbReference>
<gene>
    <name evidence="1" type="ORF">E2562_003882</name>
</gene>
<comment type="caution">
    <text evidence="1">The sequence shown here is derived from an EMBL/GenBank/DDBJ whole genome shotgun (WGS) entry which is preliminary data.</text>
</comment>